<dbReference type="RefSeq" id="WP_083563486.1">
    <property type="nucleotide sequence ID" value="NZ_AQQV01000006.1"/>
</dbReference>
<comment type="similarity">
    <text evidence="1 3">Belongs to the short-chain dehydrogenases/reductases (SDR) family.</text>
</comment>
<dbReference type="InterPro" id="IPR020904">
    <property type="entry name" value="Sc_DH/Rdtase_CS"/>
</dbReference>
<keyword evidence="2" id="KW-0560">Oxidoreductase</keyword>
<dbReference type="SUPFAM" id="SSF51735">
    <property type="entry name" value="NAD(P)-binding Rossmann-fold domains"/>
    <property type="match status" value="1"/>
</dbReference>
<organism evidence="5 6">
    <name type="scientific">Oceanococcus atlanticus</name>
    <dbReference type="NCBI Taxonomy" id="1317117"/>
    <lineage>
        <taxon>Bacteria</taxon>
        <taxon>Pseudomonadati</taxon>
        <taxon>Pseudomonadota</taxon>
        <taxon>Gammaproteobacteria</taxon>
        <taxon>Chromatiales</taxon>
        <taxon>Oceanococcaceae</taxon>
        <taxon>Oceanococcus</taxon>
    </lineage>
</organism>
<protein>
    <submittedName>
        <fullName evidence="5">Putative short-chain dehydrogenase</fullName>
    </submittedName>
</protein>
<dbReference type="InterPro" id="IPR002347">
    <property type="entry name" value="SDR_fam"/>
</dbReference>
<gene>
    <name evidence="5" type="ORF">ATO7_16175</name>
</gene>
<dbReference type="GO" id="GO:0016020">
    <property type="term" value="C:membrane"/>
    <property type="evidence" value="ECO:0007669"/>
    <property type="project" value="TreeGrafter"/>
</dbReference>
<dbReference type="FunFam" id="3.40.50.720:FF:000084">
    <property type="entry name" value="Short-chain dehydrogenase reductase"/>
    <property type="match status" value="1"/>
</dbReference>
<accession>A0A1Y1S9U4</accession>
<dbReference type="STRING" id="1317117.ATO7_16175"/>
<feature type="domain" description="Ketoreductase" evidence="4">
    <location>
        <begin position="7"/>
        <end position="193"/>
    </location>
</feature>
<dbReference type="PROSITE" id="PS00061">
    <property type="entry name" value="ADH_SHORT"/>
    <property type="match status" value="1"/>
</dbReference>
<evidence type="ECO:0000313" key="5">
    <source>
        <dbReference type="EMBL" id="ORE85037.1"/>
    </source>
</evidence>
<dbReference type="Proteomes" id="UP000192342">
    <property type="component" value="Unassembled WGS sequence"/>
</dbReference>
<evidence type="ECO:0000256" key="3">
    <source>
        <dbReference type="RuleBase" id="RU000363"/>
    </source>
</evidence>
<proteinExistence type="inferred from homology"/>
<comment type="caution">
    <text evidence="5">The sequence shown here is derived from an EMBL/GenBank/DDBJ whole genome shotgun (WGS) entry which is preliminary data.</text>
</comment>
<dbReference type="PANTHER" id="PTHR44196:SF1">
    <property type="entry name" value="DEHYDROGENASE_REDUCTASE SDR FAMILY MEMBER 7B"/>
    <property type="match status" value="1"/>
</dbReference>
<dbReference type="SMART" id="SM00822">
    <property type="entry name" value="PKS_KR"/>
    <property type="match status" value="1"/>
</dbReference>
<dbReference type="AlphaFoldDB" id="A0A1Y1S9U4"/>
<dbReference type="PANTHER" id="PTHR44196">
    <property type="entry name" value="DEHYDROGENASE/REDUCTASE SDR FAMILY MEMBER 7B"/>
    <property type="match status" value="1"/>
</dbReference>
<dbReference type="OrthoDB" id="9810734at2"/>
<dbReference type="PRINTS" id="PR00081">
    <property type="entry name" value="GDHRDH"/>
</dbReference>
<dbReference type="Pfam" id="PF00106">
    <property type="entry name" value="adh_short"/>
    <property type="match status" value="1"/>
</dbReference>
<dbReference type="PRINTS" id="PR00080">
    <property type="entry name" value="SDRFAMILY"/>
</dbReference>
<evidence type="ECO:0000256" key="1">
    <source>
        <dbReference type="ARBA" id="ARBA00006484"/>
    </source>
</evidence>
<dbReference type="Gene3D" id="3.40.50.720">
    <property type="entry name" value="NAD(P)-binding Rossmann-like Domain"/>
    <property type="match status" value="1"/>
</dbReference>
<keyword evidence="6" id="KW-1185">Reference proteome</keyword>
<evidence type="ECO:0000256" key="2">
    <source>
        <dbReference type="ARBA" id="ARBA00023002"/>
    </source>
</evidence>
<reference evidence="5 6" key="1">
    <citation type="submission" date="2013-04" db="EMBL/GenBank/DDBJ databases">
        <title>Oceanococcus atlanticus 22II-S10r2 Genome Sequencing.</title>
        <authorList>
            <person name="Lai Q."/>
            <person name="Li G."/>
            <person name="Shao Z."/>
        </authorList>
    </citation>
    <scope>NUCLEOTIDE SEQUENCE [LARGE SCALE GENOMIC DNA]</scope>
    <source>
        <strain evidence="5 6">22II-S10r2</strain>
    </source>
</reference>
<dbReference type="GO" id="GO:0016491">
    <property type="term" value="F:oxidoreductase activity"/>
    <property type="evidence" value="ECO:0007669"/>
    <property type="project" value="UniProtKB-KW"/>
</dbReference>
<evidence type="ECO:0000259" key="4">
    <source>
        <dbReference type="SMART" id="SM00822"/>
    </source>
</evidence>
<sequence>MKNFSNKVAAITGAGSGIGRALALQLADAGCAVAISDVNETGLAETAALLADKGVKVTQQRLDVADRAAVYAWADQVVAEHGQVNLIFNNAGVALAGSVAGTSIEDYEWIMNINFWGVVYGTKAFLPHLKASGDGHVINISSVFGLFSQPTQSGYNASKFAVRGFTESLRQELDLASHGVSASCVHPGGIKTNIARSARINASMKDLTGVDGEKSTAEFEKLFSTTADQAAATILKGVRKNARRILIGLDARAIDSFQRSLPANYQALLTGAFKLGRRLRS</sequence>
<name>A0A1Y1S9U4_9GAMM</name>
<dbReference type="InterPro" id="IPR057326">
    <property type="entry name" value="KR_dom"/>
</dbReference>
<dbReference type="EMBL" id="AQQV01000006">
    <property type="protein sequence ID" value="ORE85037.1"/>
    <property type="molecule type" value="Genomic_DNA"/>
</dbReference>
<dbReference type="InterPro" id="IPR036291">
    <property type="entry name" value="NAD(P)-bd_dom_sf"/>
</dbReference>
<evidence type="ECO:0000313" key="6">
    <source>
        <dbReference type="Proteomes" id="UP000192342"/>
    </source>
</evidence>